<feature type="transmembrane region" description="Helical" evidence="1">
    <location>
        <begin position="88"/>
        <end position="107"/>
    </location>
</feature>
<dbReference type="EMBL" id="CP053452">
    <property type="protein sequence ID" value="QJX00076.1"/>
    <property type="molecule type" value="Genomic_DNA"/>
</dbReference>
<keyword evidence="3" id="KW-1185">Reference proteome</keyword>
<evidence type="ECO:0000313" key="3">
    <source>
        <dbReference type="Proteomes" id="UP000503447"/>
    </source>
</evidence>
<keyword evidence="1" id="KW-0812">Transmembrane</keyword>
<dbReference type="Proteomes" id="UP000503447">
    <property type="component" value="Chromosome"/>
</dbReference>
<dbReference type="KEGG" id="ftj:FTUN_7700"/>
<name>A0A6M5Z1Z7_9BACT</name>
<gene>
    <name evidence="2" type="ORF">FTUN_7700</name>
</gene>
<organism evidence="2 3">
    <name type="scientific">Frigoriglobus tundricola</name>
    <dbReference type="NCBI Taxonomy" id="2774151"/>
    <lineage>
        <taxon>Bacteria</taxon>
        <taxon>Pseudomonadati</taxon>
        <taxon>Planctomycetota</taxon>
        <taxon>Planctomycetia</taxon>
        <taxon>Gemmatales</taxon>
        <taxon>Gemmataceae</taxon>
        <taxon>Frigoriglobus</taxon>
    </lineage>
</organism>
<proteinExistence type="predicted"/>
<dbReference type="AlphaFoldDB" id="A0A6M5Z1Z7"/>
<protein>
    <submittedName>
        <fullName evidence="2">Uncharacterized protein</fullName>
    </submittedName>
</protein>
<sequence length="122" mass="13102">MACAAGELFRSAAEGFGVRKLSRTARRYWQPLFYLAFVNFAVFWVVAAKIGGDAVSGRAGDGRYFLSDHGVRTEVSRSVYNYSLVHTVSVWATHGLAVGGGLLLYALGRLYESQSASGTGGD</sequence>
<accession>A0A6M5Z1Z7</accession>
<reference evidence="3" key="1">
    <citation type="submission" date="2020-05" db="EMBL/GenBank/DDBJ databases">
        <title>Frigoriglobus tundricola gen. nov., sp. nov., a psychrotolerant cellulolytic planctomycete of the family Gemmataceae with two divergent copies of 16S rRNA gene.</title>
        <authorList>
            <person name="Kulichevskaya I.S."/>
            <person name="Ivanova A.A."/>
            <person name="Naumoff D.G."/>
            <person name="Beletsky A.V."/>
            <person name="Rijpstra W.I.C."/>
            <person name="Sinninghe Damste J.S."/>
            <person name="Mardanov A.V."/>
            <person name="Ravin N.V."/>
            <person name="Dedysh S.N."/>
        </authorList>
    </citation>
    <scope>NUCLEOTIDE SEQUENCE [LARGE SCALE GENOMIC DNA]</scope>
    <source>
        <strain evidence="3">PL17</strain>
    </source>
</reference>
<evidence type="ECO:0000256" key="1">
    <source>
        <dbReference type="SAM" id="Phobius"/>
    </source>
</evidence>
<feature type="transmembrane region" description="Helical" evidence="1">
    <location>
        <begin position="28"/>
        <end position="47"/>
    </location>
</feature>
<keyword evidence="1" id="KW-0472">Membrane</keyword>
<keyword evidence="1" id="KW-1133">Transmembrane helix</keyword>
<evidence type="ECO:0000313" key="2">
    <source>
        <dbReference type="EMBL" id="QJX00076.1"/>
    </source>
</evidence>